<sequence length="118" mass="12939">MEDIVNLIVPGDIDAAIVAAYPELQHLLDLRHGGWRFLPIEPGRSQIDGFRKWPAGWTDAIRIKDSGDALGLRLDGEHAITWEYAGALAEVVQELLLLPQPSSRLAPRLARGKGPKIG</sequence>
<keyword evidence="2" id="KW-1185">Reference proteome</keyword>
<organism evidence="1 2">
    <name type="scientific">Saccharothrix saharensis</name>
    <dbReference type="NCBI Taxonomy" id="571190"/>
    <lineage>
        <taxon>Bacteria</taxon>
        <taxon>Bacillati</taxon>
        <taxon>Actinomycetota</taxon>
        <taxon>Actinomycetes</taxon>
        <taxon>Pseudonocardiales</taxon>
        <taxon>Pseudonocardiaceae</taxon>
        <taxon>Saccharothrix</taxon>
    </lineage>
</organism>
<gene>
    <name evidence="1" type="ORF">FHX81_5683</name>
</gene>
<evidence type="ECO:0000313" key="2">
    <source>
        <dbReference type="Proteomes" id="UP000316628"/>
    </source>
</evidence>
<evidence type="ECO:0000313" key="1">
    <source>
        <dbReference type="EMBL" id="TQM83265.1"/>
    </source>
</evidence>
<name>A0A543JK97_9PSEU</name>
<comment type="caution">
    <text evidence="1">The sequence shown here is derived from an EMBL/GenBank/DDBJ whole genome shotgun (WGS) entry which is preliminary data.</text>
</comment>
<dbReference type="EMBL" id="VFPP01000001">
    <property type="protein sequence ID" value="TQM83265.1"/>
    <property type="molecule type" value="Genomic_DNA"/>
</dbReference>
<dbReference type="AlphaFoldDB" id="A0A543JK97"/>
<reference evidence="1 2" key="1">
    <citation type="submission" date="2019-06" db="EMBL/GenBank/DDBJ databases">
        <title>Sequencing the genomes of 1000 actinobacteria strains.</title>
        <authorList>
            <person name="Klenk H.-P."/>
        </authorList>
    </citation>
    <scope>NUCLEOTIDE SEQUENCE [LARGE SCALE GENOMIC DNA]</scope>
    <source>
        <strain evidence="1 2">DSM 45456</strain>
    </source>
</reference>
<accession>A0A543JK97</accession>
<dbReference type="Proteomes" id="UP000316628">
    <property type="component" value="Unassembled WGS sequence"/>
</dbReference>
<protein>
    <submittedName>
        <fullName evidence="1">Uncharacterized protein</fullName>
    </submittedName>
</protein>
<proteinExistence type="predicted"/>
<dbReference type="OrthoDB" id="3693098at2"/>